<keyword evidence="5" id="KW-0472">Membrane</keyword>
<dbReference type="InterPro" id="IPR052363">
    <property type="entry name" value="LPS_export_LptC"/>
</dbReference>
<evidence type="ECO:0000313" key="7">
    <source>
        <dbReference type="Proteomes" id="UP001053296"/>
    </source>
</evidence>
<accession>A0ABN6EPS6</accession>
<evidence type="ECO:0000256" key="3">
    <source>
        <dbReference type="ARBA" id="ARBA00022692"/>
    </source>
</evidence>
<dbReference type="Proteomes" id="UP001053296">
    <property type="component" value="Chromosome"/>
</dbReference>
<evidence type="ECO:0000256" key="4">
    <source>
        <dbReference type="ARBA" id="ARBA00022989"/>
    </source>
</evidence>
<dbReference type="Gene3D" id="2.60.450.10">
    <property type="entry name" value="Lipopolysaccharide (LPS) transport protein A like domain"/>
    <property type="match status" value="1"/>
</dbReference>
<keyword evidence="4" id="KW-1133">Transmembrane helix</keyword>
<sequence length="209" mass="22667">MGGIMQGRPALFFALIFVVGLGLGIAVKTLFFSDPIIETEATSTTTANTRQRLLEEADVSAEDIELVQGKRGSMTWKLLAKTAKYNQSVGLIGVEYPQLTAFFGDDRQEVYVRADHGEVDQKNDNLTLYDGVSGRFGNMALDAQHLDYVGAIGKVYLKGGVTVRRPDMTVQATALEIDLVTRQMVAAGGVEALLAPKGLDNNPLIENEE</sequence>
<dbReference type="EMBL" id="AP024485">
    <property type="protein sequence ID" value="BCS87250.1"/>
    <property type="molecule type" value="Genomic_DNA"/>
</dbReference>
<dbReference type="InterPro" id="IPR026265">
    <property type="entry name" value="LptC"/>
</dbReference>
<dbReference type="InterPro" id="IPR010664">
    <property type="entry name" value="LipoPS_assembly_LptC-rel"/>
</dbReference>
<reference evidence="6" key="1">
    <citation type="journal article" date="2022" name="Arch. Microbiol.">
        <title>Pseudodesulfovibrio sediminis sp. nov., a mesophilic and neutrophilic sulfate-reducing bacterium isolated from sediment of a brackish lake.</title>
        <authorList>
            <person name="Takahashi A."/>
            <person name="Kojima H."/>
            <person name="Watanabe M."/>
            <person name="Fukui M."/>
        </authorList>
    </citation>
    <scope>NUCLEOTIDE SEQUENCE</scope>
    <source>
        <strain evidence="6">SF6</strain>
    </source>
</reference>
<keyword evidence="7" id="KW-1185">Reference proteome</keyword>
<evidence type="ECO:0000256" key="5">
    <source>
        <dbReference type="ARBA" id="ARBA00023136"/>
    </source>
</evidence>
<dbReference type="PANTHER" id="PTHR37481:SF1">
    <property type="entry name" value="LIPOPOLYSACCHARIDE EXPORT SYSTEM PROTEIN LPTC"/>
    <property type="match status" value="1"/>
</dbReference>
<protein>
    <recommendedName>
        <fullName evidence="8">LPS export ABC transporter periplasmic protein LptC</fullName>
    </recommendedName>
</protein>
<evidence type="ECO:0000256" key="1">
    <source>
        <dbReference type="ARBA" id="ARBA00022475"/>
    </source>
</evidence>
<evidence type="ECO:0000256" key="2">
    <source>
        <dbReference type="ARBA" id="ARBA00022519"/>
    </source>
</evidence>
<evidence type="ECO:0008006" key="8">
    <source>
        <dbReference type="Google" id="ProtNLM"/>
    </source>
</evidence>
<keyword evidence="3" id="KW-0812">Transmembrane</keyword>
<dbReference type="PANTHER" id="PTHR37481">
    <property type="entry name" value="LIPOPOLYSACCHARIDE EXPORT SYSTEM PROTEIN LPTC"/>
    <property type="match status" value="1"/>
</dbReference>
<evidence type="ECO:0000313" key="6">
    <source>
        <dbReference type="EMBL" id="BCS87250.1"/>
    </source>
</evidence>
<keyword evidence="1" id="KW-1003">Cell membrane</keyword>
<dbReference type="NCBIfam" id="TIGR04409">
    <property type="entry name" value="LptC_YrbK"/>
    <property type="match status" value="1"/>
</dbReference>
<organism evidence="6 7">
    <name type="scientific">Pseudodesulfovibrio sediminis</name>
    <dbReference type="NCBI Taxonomy" id="2810563"/>
    <lineage>
        <taxon>Bacteria</taxon>
        <taxon>Pseudomonadati</taxon>
        <taxon>Thermodesulfobacteriota</taxon>
        <taxon>Desulfovibrionia</taxon>
        <taxon>Desulfovibrionales</taxon>
        <taxon>Desulfovibrionaceae</taxon>
    </lineage>
</organism>
<proteinExistence type="predicted"/>
<name>A0ABN6EPS6_9BACT</name>
<gene>
    <name evidence="6" type="ORF">PSDVSF_04920</name>
</gene>
<keyword evidence="2" id="KW-0997">Cell inner membrane</keyword>
<dbReference type="Pfam" id="PF06835">
    <property type="entry name" value="LptC"/>
    <property type="match status" value="1"/>
</dbReference>